<dbReference type="SUPFAM" id="SSF51445">
    <property type="entry name" value="(Trans)glycosidases"/>
    <property type="match status" value="1"/>
</dbReference>
<name>A0A0B5QL04_CLOBE</name>
<evidence type="ECO:0000259" key="6">
    <source>
        <dbReference type="Pfam" id="PF02837"/>
    </source>
</evidence>
<dbReference type="EMBL" id="CP010086">
    <property type="protein sequence ID" value="AJG97413.1"/>
    <property type="molecule type" value="Genomic_DNA"/>
</dbReference>
<evidence type="ECO:0000256" key="3">
    <source>
        <dbReference type="ARBA" id="ARBA00023295"/>
    </source>
</evidence>
<evidence type="ECO:0000259" key="4">
    <source>
        <dbReference type="Pfam" id="PF00703"/>
    </source>
</evidence>
<evidence type="ECO:0000313" key="8">
    <source>
        <dbReference type="Proteomes" id="UP000031866"/>
    </source>
</evidence>
<dbReference type="GO" id="GO:0005975">
    <property type="term" value="P:carbohydrate metabolic process"/>
    <property type="evidence" value="ECO:0007669"/>
    <property type="project" value="InterPro"/>
</dbReference>
<dbReference type="STRING" id="1520.LF65_00786"/>
<sequence>MKTIALNDKWLFTKENSEVYIEKEIDKGENVNLPHCFNAVDGQSGDGMFKGEVCYQRKLNIIEEELNKFIFLEIGAASLVAKVYVNGKLAEESKCGFSMFRAQLTSFLKCGENLISIIVDNSRHDDVYPLMADFSFYGGIYREVKLIIAEALHFDLLDNSRDGIYLTQKGIGEDKFELKINGKIINELTEAKTSKVEFKLLDKEENIVFNKTIEVEVLKEAEFELAEEINNPELWQGIENPYLYKFEAELYSKGVICDKRSIDIGFRTVEITTDKGVFLNGKAIKFNGVSRHQDFAGIGNALTKEHMDLDLSIIREIGANTIRLSHYQHNDYFYSLCDREGILVWAEIPFISVPTTSDKENTNAKEQLERLIKQAYNHSSIYCWGVQNEITIAIENEQIYEMVKELAVMAKELDSSRFIAQANIHSVANESALNELTDFVGYNLYYGWYYKEMQDLGTRLDDFHKARPNVPVMVTEYGVDTNPKLHSYNPTVKDYTEEYQLLFQNNALKTFNERPFVLGGYVWAMFDFGSEIRNEGGEKGRNQKGLVTIDRKLKKDSFYLCKAYWSKENFVKLAGSRFVNRHEEMNDIVVLSNIKHIKLYVNNEFVSEINSSESMKKFESVKLTLGENKIKVEAFDEDGNTYIDEMILKHVKEADESYVLKKPEEQTHVTNWFQKFDLSNVQEVAIKEGYYSTFDTIEELYKNEEAKAIFIKYFGDIAESQQFKVMMGLMTIDSMSKRSRFNIPKELLTVINTELNIIPKKQD</sequence>
<dbReference type="InterPro" id="IPR013783">
    <property type="entry name" value="Ig-like_fold"/>
</dbReference>
<dbReference type="Gene3D" id="2.60.40.10">
    <property type="entry name" value="Immunoglobulins"/>
    <property type="match status" value="2"/>
</dbReference>
<evidence type="ECO:0000313" key="7">
    <source>
        <dbReference type="EMBL" id="AJG97413.1"/>
    </source>
</evidence>
<proteinExistence type="inferred from homology"/>
<dbReference type="SUPFAM" id="SSF49785">
    <property type="entry name" value="Galactose-binding domain-like"/>
    <property type="match status" value="1"/>
</dbReference>
<keyword evidence="2" id="KW-0378">Hydrolase</keyword>
<dbReference type="PANTHER" id="PTHR42732">
    <property type="entry name" value="BETA-GALACTOSIDASE"/>
    <property type="match status" value="1"/>
</dbReference>
<gene>
    <name evidence="7" type="ORF">LF65_00786</name>
</gene>
<dbReference type="InterPro" id="IPR006101">
    <property type="entry name" value="Glyco_hydro_2"/>
</dbReference>
<feature type="domain" description="Glycoside hydrolase family 2 immunoglobulin-like beta-sandwich" evidence="4">
    <location>
        <begin position="177"/>
        <end position="267"/>
    </location>
</feature>
<dbReference type="RefSeq" id="WP_041894224.1">
    <property type="nucleotide sequence ID" value="NZ_CP010086.2"/>
</dbReference>
<dbReference type="Pfam" id="PF00703">
    <property type="entry name" value="Glyco_hydro_2"/>
    <property type="match status" value="1"/>
</dbReference>
<dbReference type="AlphaFoldDB" id="A0A0B5QL04"/>
<dbReference type="KEGG" id="cbei:LF65_00786"/>
<evidence type="ECO:0000256" key="2">
    <source>
        <dbReference type="ARBA" id="ARBA00022801"/>
    </source>
</evidence>
<dbReference type="PRINTS" id="PR00132">
    <property type="entry name" value="GLHYDRLASE2"/>
</dbReference>
<dbReference type="GO" id="GO:0004553">
    <property type="term" value="F:hydrolase activity, hydrolyzing O-glycosyl compounds"/>
    <property type="evidence" value="ECO:0007669"/>
    <property type="project" value="InterPro"/>
</dbReference>
<organism evidence="7 8">
    <name type="scientific">Clostridium beijerinckii</name>
    <name type="common">Clostridium MP</name>
    <dbReference type="NCBI Taxonomy" id="1520"/>
    <lineage>
        <taxon>Bacteria</taxon>
        <taxon>Bacillati</taxon>
        <taxon>Bacillota</taxon>
        <taxon>Clostridia</taxon>
        <taxon>Eubacteriales</taxon>
        <taxon>Clostridiaceae</taxon>
        <taxon>Clostridium</taxon>
    </lineage>
</organism>
<dbReference type="Pfam" id="PF02836">
    <property type="entry name" value="Glyco_hydro_2_C"/>
    <property type="match status" value="1"/>
</dbReference>
<dbReference type="InterPro" id="IPR017853">
    <property type="entry name" value="GH"/>
</dbReference>
<dbReference type="InterPro" id="IPR006102">
    <property type="entry name" value="Ig-like_GH2"/>
</dbReference>
<dbReference type="PANTHER" id="PTHR42732:SF1">
    <property type="entry name" value="BETA-MANNOSIDASE"/>
    <property type="match status" value="1"/>
</dbReference>
<evidence type="ECO:0000256" key="1">
    <source>
        <dbReference type="ARBA" id="ARBA00007401"/>
    </source>
</evidence>
<feature type="domain" description="Glycosyl hydrolases family 2 sugar binding" evidence="6">
    <location>
        <begin position="49"/>
        <end position="147"/>
    </location>
</feature>
<dbReference type="InterPro" id="IPR008979">
    <property type="entry name" value="Galactose-bd-like_sf"/>
</dbReference>
<protein>
    <submittedName>
        <fullName evidence="7">Beta-galactosidase</fullName>
    </submittedName>
</protein>
<dbReference type="InterPro" id="IPR006104">
    <property type="entry name" value="Glyco_hydro_2_N"/>
</dbReference>
<dbReference type="Proteomes" id="UP000031866">
    <property type="component" value="Chromosome"/>
</dbReference>
<keyword evidence="3" id="KW-0326">Glycosidase</keyword>
<accession>A0A0B5QL04</accession>
<dbReference type="InterPro" id="IPR051913">
    <property type="entry name" value="GH2_Domain-Containing"/>
</dbReference>
<dbReference type="SUPFAM" id="SSF49303">
    <property type="entry name" value="beta-Galactosidase/glucuronidase domain"/>
    <property type="match status" value="1"/>
</dbReference>
<dbReference type="Gene3D" id="3.20.20.80">
    <property type="entry name" value="Glycosidases"/>
    <property type="match status" value="1"/>
</dbReference>
<dbReference type="InterPro" id="IPR006103">
    <property type="entry name" value="Glyco_hydro_2_cat"/>
</dbReference>
<comment type="similarity">
    <text evidence="1">Belongs to the glycosyl hydrolase 2 family.</text>
</comment>
<feature type="domain" description="Glycoside hydrolase family 2 catalytic" evidence="5">
    <location>
        <begin position="273"/>
        <end position="566"/>
    </location>
</feature>
<dbReference type="Gene3D" id="2.60.120.260">
    <property type="entry name" value="Galactose-binding domain-like"/>
    <property type="match status" value="1"/>
</dbReference>
<evidence type="ECO:0000259" key="5">
    <source>
        <dbReference type="Pfam" id="PF02836"/>
    </source>
</evidence>
<dbReference type="Pfam" id="PF02837">
    <property type="entry name" value="Glyco_hydro_2_N"/>
    <property type="match status" value="1"/>
</dbReference>
<dbReference type="InterPro" id="IPR036156">
    <property type="entry name" value="Beta-gal/glucu_dom_sf"/>
</dbReference>
<reference evidence="8" key="1">
    <citation type="submission" date="2014-12" db="EMBL/GenBank/DDBJ databases">
        <title>Genome sequence of Clostridium beijerinckii strain 59B.</title>
        <authorList>
            <person name="Little G.T."/>
            <person name="Minton N.P."/>
        </authorList>
    </citation>
    <scope>NUCLEOTIDE SEQUENCE [LARGE SCALE GENOMIC DNA]</scope>
    <source>
        <strain evidence="8">59B</strain>
    </source>
</reference>
<dbReference type="OrthoDB" id="9762066at2"/>